<feature type="region of interest" description="Disordered" evidence="1">
    <location>
        <begin position="16"/>
        <end position="46"/>
    </location>
</feature>
<protein>
    <submittedName>
        <fullName evidence="2">Uncharacterized protein</fullName>
    </submittedName>
</protein>
<dbReference type="VEuPathDB" id="FungiDB:BDBG_16366"/>
<sequence>MTMAGRRVLKAVMAAKERSRYQGHNASAKASKTTPRIENKYTLPCPPEPPSVEGVLNWLDHVEDLGSFAKAITPISPLESENLKQEEKSWTNRWWNTKMASLRLVRKRLQLPLH</sequence>
<dbReference type="RefSeq" id="XP_031576454.1">
    <property type="nucleotide sequence ID" value="XM_031724331.1"/>
</dbReference>
<organism evidence="2 3">
    <name type="scientific">Blastomyces gilchristii (strain SLH14081)</name>
    <name type="common">Blastomyces dermatitidis</name>
    <dbReference type="NCBI Taxonomy" id="559298"/>
    <lineage>
        <taxon>Eukaryota</taxon>
        <taxon>Fungi</taxon>
        <taxon>Dikarya</taxon>
        <taxon>Ascomycota</taxon>
        <taxon>Pezizomycotina</taxon>
        <taxon>Eurotiomycetes</taxon>
        <taxon>Eurotiomycetidae</taxon>
        <taxon>Onygenales</taxon>
        <taxon>Ajellomycetaceae</taxon>
        <taxon>Blastomyces</taxon>
    </lineage>
</organism>
<evidence type="ECO:0000313" key="2">
    <source>
        <dbReference type="EMBL" id="OAT04960.1"/>
    </source>
</evidence>
<feature type="compositionally biased region" description="Polar residues" evidence="1">
    <location>
        <begin position="22"/>
        <end position="36"/>
    </location>
</feature>
<dbReference type="GeneID" id="42528510"/>
<evidence type="ECO:0000313" key="3">
    <source>
        <dbReference type="Proteomes" id="UP000002038"/>
    </source>
</evidence>
<name>A0A179UAU1_BLAGS</name>
<evidence type="ECO:0000256" key="1">
    <source>
        <dbReference type="SAM" id="MobiDB-lite"/>
    </source>
</evidence>
<gene>
    <name evidence="2" type="ORF">BDBG_16366</name>
</gene>
<keyword evidence="3" id="KW-1185">Reference proteome</keyword>
<dbReference type="Proteomes" id="UP000002038">
    <property type="component" value="Unassembled WGS sequence"/>
</dbReference>
<dbReference type="EMBL" id="GG657449">
    <property type="protein sequence ID" value="OAT04960.1"/>
    <property type="molecule type" value="Genomic_DNA"/>
</dbReference>
<accession>A0A179UAU1</accession>
<dbReference type="KEGG" id="bgh:BDBG_16366"/>
<reference evidence="3" key="1">
    <citation type="journal article" date="2015" name="PLoS Genet.">
        <title>The dynamic genome and transcriptome of the human fungal pathogen Blastomyces and close relative Emmonsia.</title>
        <authorList>
            <person name="Munoz J.F."/>
            <person name="Gauthier G.M."/>
            <person name="Desjardins C.A."/>
            <person name="Gallo J.E."/>
            <person name="Holder J."/>
            <person name="Sullivan T.D."/>
            <person name="Marty A.J."/>
            <person name="Carmen J.C."/>
            <person name="Chen Z."/>
            <person name="Ding L."/>
            <person name="Gujja S."/>
            <person name="Magrini V."/>
            <person name="Misas E."/>
            <person name="Mitreva M."/>
            <person name="Priest M."/>
            <person name="Saif S."/>
            <person name="Whiston E.A."/>
            <person name="Young S."/>
            <person name="Zeng Q."/>
            <person name="Goldman W.E."/>
            <person name="Mardis E.R."/>
            <person name="Taylor J.W."/>
            <person name="McEwen J.G."/>
            <person name="Clay O.K."/>
            <person name="Klein B.S."/>
            <person name="Cuomo C.A."/>
        </authorList>
    </citation>
    <scope>NUCLEOTIDE SEQUENCE [LARGE SCALE GENOMIC DNA]</scope>
    <source>
        <strain evidence="3">SLH14081</strain>
    </source>
</reference>
<proteinExistence type="predicted"/>
<dbReference type="AlphaFoldDB" id="A0A179UAU1"/>